<evidence type="ECO:0000256" key="28">
    <source>
        <dbReference type="ARBA" id="ARBA00047459"/>
    </source>
</evidence>
<comment type="catalytic activity">
    <reaction evidence="25">
        <text>1-hexadecanoyl-2-(9Z)-octadecenoyl-3-octadecanoyl-sn-glycerol + H2O = 2-(9Z-octadecenoyl)-3-octadecanoyl-sn-glycerol + hexadecanoate + H(+)</text>
        <dbReference type="Rhea" id="RHEA:41107"/>
        <dbReference type="ChEBI" id="CHEBI:7896"/>
        <dbReference type="ChEBI" id="CHEBI:15377"/>
        <dbReference type="ChEBI" id="CHEBI:15378"/>
        <dbReference type="ChEBI" id="CHEBI:75558"/>
        <dbReference type="ChEBI" id="CHEBI:77623"/>
    </reaction>
    <physiologicalReaction direction="left-to-right" evidence="25">
        <dbReference type="Rhea" id="RHEA:41108"/>
    </physiologicalReaction>
</comment>
<keyword evidence="9" id="KW-0732">Signal</keyword>
<dbReference type="EC" id="3.1.1.5" evidence="3"/>
<keyword evidence="8" id="KW-0812">Transmembrane</keyword>
<evidence type="ECO:0000256" key="2">
    <source>
        <dbReference type="ARBA" id="ARBA00009979"/>
    </source>
</evidence>
<dbReference type="EC" id="3.1.1.4" evidence="4"/>
<keyword evidence="10" id="KW-0677">Repeat</keyword>
<evidence type="ECO:0000256" key="15">
    <source>
        <dbReference type="ARBA" id="ARBA00023180"/>
    </source>
</evidence>
<comment type="subcellular location">
    <subcellularLocation>
        <location evidence="1">Apical cell membrane</location>
        <topology evidence="1">Single-pass type I membrane protein</topology>
    </subcellularLocation>
</comment>
<organism evidence="47 48">
    <name type="scientific">Apodemus speciosus</name>
    <name type="common">Large Japanese field mouse</name>
    <dbReference type="NCBI Taxonomy" id="105296"/>
    <lineage>
        <taxon>Eukaryota</taxon>
        <taxon>Metazoa</taxon>
        <taxon>Chordata</taxon>
        <taxon>Craniata</taxon>
        <taxon>Vertebrata</taxon>
        <taxon>Euteleostomi</taxon>
        <taxon>Mammalia</taxon>
        <taxon>Eutheria</taxon>
        <taxon>Euarchontoglires</taxon>
        <taxon>Glires</taxon>
        <taxon>Rodentia</taxon>
        <taxon>Myomorpha</taxon>
        <taxon>Muroidea</taxon>
        <taxon>Muridae</taxon>
        <taxon>Murinae</taxon>
        <taxon>Apodemus</taxon>
    </lineage>
</organism>
<dbReference type="InterPro" id="IPR036514">
    <property type="entry name" value="SGNH_hydro_sf"/>
</dbReference>
<evidence type="ECO:0000256" key="18">
    <source>
        <dbReference type="ARBA" id="ARBA00023408"/>
    </source>
</evidence>
<dbReference type="CDD" id="cd01824">
    <property type="entry name" value="Phospholipase_B_like"/>
    <property type="match status" value="2"/>
</dbReference>
<proteinExistence type="inferred from homology"/>
<reference evidence="47 48" key="1">
    <citation type="submission" date="2024-08" db="EMBL/GenBank/DDBJ databases">
        <title>The draft genome of Apodemus speciosus.</title>
        <authorList>
            <person name="Nabeshima K."/>
            <person name="Suzuki S."/>
            <person name="Onuma M."/>
        </authorList>
    </citation>
    <scope>NUCLEOTIDE SEQUENCE [LARGE SCALE GENOMIC DNA]</scope>
    <source>
        <strain evidence="47">IB14-021</strain>
    </source>
</reference>
<dbReference type="EC" id="3.1.1.3" evidence="5"/>
<evidence type="ECO:0000256" key="13">
    <source>
        <dbReference type="ARBA" id="ARBA00023098"/>
    </source>
</evidence>
<evidence type="ECO:0000256" key="7">
    <source>
        <dbReference type="ARBA" id="ARBA00022475"/>
    </source>
</evidence>
<comment type="catalytic activity">
    <reaction evidence="46">
        <text>2-(9Z-octadecenoyl)-glycerol + H2O = glycerol + (9Z)-octadecenoate + H(+)</text>
        <dbReference type="Rhea" id="RHEA:38491"/>
        <dbReference type="ChEBI" id="CHEBI:15377"/>
        <dbReference type="ChEBI" id="CHEBI:15378"/>
        <dbReference type="ChEBI" id="CHEBI:17754"/>
        <dbReference type="ChEBI" id="CHEBI:30823"/>
        <dbReference type="ChEBI" id="CHEBI:73990"/>
    </reaction>
    <physiologicalReaction direction="left-to-right" evidence="46">
        <dbReference type="Rhea" id="RHEA:38492"/>
    </physiologicalReaction>
</comment>
<evidence type="ECO:0000256" key="21">
    <source>
        <dbReference type="ARBA" id="ARBA00031182"/>
    </source>
</evidence>
<name>A0ABQ0ER32_APOSI</name>
<evidence type="ECO:0000256" key="32">
    <source>
        <dbReference type="ARBA" id="ARBA00048058"/>
    </source>
</evidence>
<evidence type="ECO:0000256" key="42">
    <source>
        <dbReference type="ARBA" id="ARBA00048872"/>
    </source>
</evidence>
<dbReference type="InterPro" id="IPR008265">
    <property type="entry name" value="Lipase_GDSL_AS"/>
</dbReference>
<dbReference type="InterPro" id="IPR035547">
    <property type="entry name" value="Phospholipase_B"/>
</dbReference>
<evidence type="ECO:0000256" key="26">
    <source>
        <dbReference type="ARBA" id="ARBA00047363"/>
    </source>
</evidence>
<evidence type="ECO:0000256" key="22">
    <source>
        <dbReference type="ARBA" id="ARBA00031485"/>
    </source>
</evidence>
<dbReference type="InterPro" id="IPR001087">
    <property type="entry name" value="GDSL"/>
</dbReference>
<evidence type="ECO:0000256" key="24">
    <source>
        <dbReference type="ARBA" id="ARBA00045916"/>
    </source>
</evidence>
<comment type="catalytic activity">
    <reaction evidence="37">
        <text>a 1-acyl-sn-glycero-3-phosphocholine + H2O = sn-glycerol 3-phosphocholine + a fatty acid + H(+)</text>
        <dbReference type="Rhea" id="RHEA:15177"/>
        <dbReference type="ChEBI" id="CHEBI:15377"/>
        <dbReference type="ChEBI" id="CHEBI:15378"/>
        <dbReference type="ChEBI" id="CHEBI:16870"/>
        <dbReference type="ChEBI" id="CHEBI:28868"/>
        <dbReference type="ChEBI" id="CHEBI:58168"/>
        <dbReference type="EC" id="3.1.1.5"/>
    </reaction>
    <physiologicalReaction direction="left-to-right" evidence="37">
        <dbReference type="Rhea" id="RHEA:15178"/>
    </physiologicalReaction>
</comment>
<dbReference type="PANTHER" id="PTHR21325:SF52">
    <property type="entry name" value="PHOSPHOLIPASE B1, MEMBRANE-ASSOCIATED"/>
    <property type="match status" value="1"/>
</dbReference>
<evidence type="ECO:0000256" key="14">
    <source>
        <dbReference type="ARBA" id="ARBA00023136"/>
    </source>
</evidence>
<evidence type="ECO:0000256" key="11">
    <source>
        <dbReference type="ARBA" id="ARBA00022801"/>
    </source>
</evidence>
<comment type="function">
    <text evidence="24">Calcium-independent membrane-associated phospholipase that catalyzes complete diacylation of phospholipids by hydrolyzing both sn-1 and sn-2 fatty acyl chains attached to the glycerol backbone (phospholipase B activity). Has dual phospholipase and lysophospholipase activities toward diacylphospholipids. Preferentially cleaves sn-2 ester bonds over sn-1 bonds. Acts as a lipase toward glycerolipid substrates. Hydrolyzes fatty acyl chains of diacylglycerols with preference for the sn-2 position and of triacylglycerols with not positional selectivity. May also hydrolyze long chain retinyl esters such as retinyl palmitate. May contribute to digestion of dietary phospholipids, glycerolipids and retinoids, facilitating lipid absorption at the brush border.</text>
</comment>
<evidence type="ECO:0000256" key="46">
    <source>
        <dbReference type="ARBA" id="ARBA00049461"/>
    </source>
</evidence>
<dbReference type="PROSITE" id="PS01098">
    <property type="entry name" value="LIPASE_GDSL_SER"/>
    <property type="match status" value="1"/>
</dbReference>
<dbReference type="PANTHER" id="PTHR21325">
    <property type="entry name" value="PHOSPHOLIPASE B, PLB1"/>
    <property type="match status" value="1"/>
</dbReference>
<evidence type="ECO:0000256" key="4">
    <source>
        <dbReference type="ARBA" id="ARBA00013278"/>
    </source>
</evidence>
<evidence type="ECO:0000256" key="31">
    <source>
        <dbReference type="ARBA" id="ARBA00048049"/>
    </source>
</evidence>
<evidence type="ECO:0000256" key="29">
    <source>
        <dbReference type="ARBA" id="ARBA00048011"/>
    </source>
</evidence>
<keyword evidence="7" id="KW-1003">Cell membrane</keyword>
<keyword evidence="48" id="KW-1185">Reference proteome</keyword>
<dbReference type="InterPro" id="IPR038885">
    <property type="entry name" value="PLB1"/>
</dbReference>
<keyword evidence="15" id="KW-0325">Glycoprotein</keyword>
<comment type="catalytic activity">
    <reaction evidence="26">
        <text>1,3-dihexadecanoyl-2-(9Z-octadecenoyl)glycerol + H2O = 1-hexadecanoyl-2-(9Z-octadecenoyl)-glycerol + hexadecanoate + H(+)</text>
        <dbReference type="Rhea" id="RHEA:40979"/>
        <dbReference type="ChEBI" id="CHEBI:7896"/>
        <dbReference type="ChEBI" id="CHEBI:15377"/>
        <dbReference type="ChEBI" id="CHEBI:15378"/>
        <dbReference type="ChEBI" id="CHEBI:75585"/>
        <dbReference type="ChEBI" id="CHEBI:75688"/>
    </reaction>
    <physiologicalReaction direction="left-to-right" evidence="26">
        <dbReference type="Rhea" id="RHEA:40980"/>
    </physiologicalReaction>
</comment>
<evidence type="ECO:0000256" key="10">
    <source>
        <dbReference type="ARBA" id="ARBA00022737"/>
    </source>
</evidence>
<evidence type="ECO:0000256" key="37">
    <source>
        <dbReference type="ARBA" id="ARBA00048454"/>
    </source>
</evidence>
<comment type="catalytic activity">
    <reaction evidence="36">
        <text>1,2,3-tri-(9Z-octadecenoyl)-glycerol + H2O = di-(9Z)-octadecenoylglycerol + (9Z)-octadecenoate + H(+)</text>
        <dbReference type="Rhea" id="RHEA:38575"/>
        <dbReference type="ChEBI" id="CHEBI:15377"/>
        <dbReference type="ChEBI" id="CHEBI:15378"/>
        <dbReference type="ChEBI" id="CHEBI:30823"/>
        <dbReference type="ChEBI" id="CHEBI:53753"/>
        <dbReference type="ChEBI" id="CHEBI:75945"/>
    </reaction>
    <physiologicalReaction direction="left-to-right" evidence="36">
        <dbReference type="Rhea" id="RHEA:38576"/>
    </physiologicalReaction>
</comment>
<evidence type="ECO:0000256" key="6">
    <source>
        <dbReference type="ARBA" id="ARBA00015133"/>
    </source>
</evidence>
<comment type="catalytic activity">
    <reaction evidence="34">
        <text>1-hexadecanoyl-2-(9Z,12Z-octadecadienoyl)-sn-glycero-3-phosphocholine + H2O = 2-(9Z,12Z-octadecadienoyl)-sn-glycero-3-phosphocholine + hexadecanoate + H(+)</text>
        <dbReference type="Rhea" id="RHEA:40971"/>
        <dbReference type="ChEBI" id="CHEBI:7896"/>
        <dbReference type="ChEBI" id="CHEBI:15377"/>
        <dbReference type="ChEBI" id="CHEBI:15378"/>
        <dbReference type="ChEBI" id="CHEBI:73002"/>
        <dbReference type="ChEBI" id="CHEBI:76084"/>
    </reaction>
    <physiologicalReaction direction="left-to-right" evidence="34">
        <dbReference type="Rhea" id="RHEA:40972"/>
    </physiologicalReaction>
</comment>
<comment type="catalytic activity">
    <reaction evidence="31">
        <text>a 1-O-alkyl-2-acyl-sn-glycero-3-phosphocholine + H2O = a 1-O-alkyl-sn-glycero-3-phosphocholine + a fatty acid + H(+)</text>
        <dbReference type="Rhea" id="RHEA:36231"/>
        <dbReference type="ChEBI" id="CHEBI:15377"/>
        <dbReference type="ChEBI" id="CHEBI:15378"/>
        <dbReference type="ChEBI" id="CHEBI:28868"/>
        <dbReference type="ChEBI" id="CHEBI:30909"/>
        <dbReference type="ChEBI" id="CHEBI:36702"/>
        <dbReference type="EC" id="3.1.1.4"/>
    </reaction>
    <physiologicalReaction direction="left-to-right" evidence="31">
        <dbReference type="Rhea" id="RHEA:36232"/>
    </physiologicalReaction>
</comment>
<dbReference type="Pfam" id="PF00657">
    <property type="entry name" value="Lipase_GDSL"/>
    <property type="match status" value="2"/>
</dbReference>
<evidence type="ECO:0000256" key="27">
    <source>
        <dbReference type="ARBA" id="ARBA00047438"/>
    </source>
</evidence>
<comment type="similarity">
    <text evidence="2">Belongs to the 'GDSL' lipolytic enzyme family. Phospholipase B1 subfamily.</text>
</comment>
<evidence type="ECO:0000256" key="19">
    <source>
        <dbReference type="ARBA" id="ARBA00023422"/>
    </source>
</evidence>
<evidence type="ECO:0000256" key="5">
    <source>
        <dbReference type="ARBA" id="ARBA00013279"/>
    </source>
</evidence>
<comment type="catalytic activity">
    <reaction evidence="45">
        <text>1,3-di-(9Z-octadecenoyl)-glycerol + H2O = 1-(9Z-octadecenoyl)-glycerol + (9Z)-octadecenoate + H(+)</text>
        <dbReference type="Rhea" id="RHEA:39939"/>
        <dbReference type="ChEBI" id="CHEBI:15377"/>
        <dbReference type="ChEBI" id="CHEBI:15378"/>
        <dbReference type="ChEBI" id="CHEBI:30823"/>
        <dbReference type="ChEBI" id="CHEBI:75342"/>
        <dbReference type="ChEBI" id="CHEBI:75735"/>
    </reaction>
    <physiologicalReaction direction="left-to-right" evidence="45">
        <dbReference type="Rhea" id="RHEA:39940"/>
    </physiologicalReaction>
</comment>
<comment type="catalytic activity">
    <reaction evidence="42">
        <text>1-O-hexadecyl-2-(9Z)-octadecenoyl-sn-glycero-3-phosphocholine + H2O = 1-O-hexadecyl-sn-glycero-3-phosphocholine + (9Z)-octadecenoate + H(+)</text>
        <dbReference type="Rhea" id="RHEA:40915"/>
        <dbReference type="ChEBI" id="CHEBI:15377"/>
        <dbReference type="ChEBI" id="CHEBI:15378"/>
        <dbReference type="ChEBI" id="CHEBI:30823"/>
        <dbReference type="ChEBI" id="CHEBI:34112"/>
        <dbReference type="ChEBI" id="CHEBI:64496"/>
    </reaction>
    <physiologicalReaction direction="left-to-right" evidence="42">
        <dbReference type="Rhea" id="RHEA:40916"/>
    </physiologicalReaction>
</comment>
<evidence type="ECO:0000256" key="8">
    <source>
        <dbReference type="ARBA" id="ARBA00022692"/>
    </source>
</evidence>
<comment type="catalytic activity">
    <reaction evidence="19">
        <text>a 1,2-diacyl-sn-glycero-3-phosphocholine + H2O = a 1-acyl-sn-glycero-3-phosphocholine + a fatty acid + H(+)</text>
        <dbReference type="Rhea" id="RHEA:15801"/>
        <dbReference type="ChEBI" id="CHEBI:15377"/>
        <dbReference type="ChEBI" id="CHEBI:15378"/>
        <dbReference type="ChEBI" id="CHEBI:28868"/>
        <dbReference type="ChEBI" id="CHEBI:57643"/>
        <dbReference type="ChEBI" id="CHEBI:58168"/>
        <dbReference type="EC" id="3.1.1.4"/>
    </reaction>
    <physiologicalReaction direction="left-to-right" evidence="19">
        <dbReference type="Rhea" id="RHEA:15802"/>
    </physiologicalReaction>
</comment>
<keyword evidence="16" id="KW-1208">Phospholipid metabolism</keyword>
<evidence type="ECO:0000256" key="34">
    <source>
        <dbReference type="ARBA" id="ARBA00048362"/>
    </source>
</evidence>
<evidence type="ECO:0000313" key="47">
    <source>
        <dbReference type="EMBL" id="GAB1289514.1"/>
    </source>
</evidence>
<evidence type="ECO:0000256" key="43">
    <source>
        <dbReference type="ARBA" id="ARBA00048939"/>
    </source>
</evidence>
<comment type="catalytic activity">
    <reaction evidence="39">
        <text>1-hexadecanoyl-sn-glycero-3-phosphocholine + H2O = sn-glycerol 3-phosphocholine + hexadecanoate + H(+)</text>
        <dbReference type="Rhea" id="RHEA:40435"/>
        <dbReference type="ChEBI" id="CHEBI:7896"/>
        <dbReference type="ChEBI" id="CHEBI:15377"/>
        <dbReference type="ChEBI" id="CHEBI:15378"/>
        <dbReference type="ChEBI" id="CHEBI:16870"/>
        <dbReference type="ChEBI" id="CHEBI:72998"/>
    </reaction>
    <physiologicalReaction direction="left-to-right" evidence="39">
        <dbReference type="Rhea" id="RHEA:40436"/>
    </physiologicalReaction>
</comment>
<comment type="catalytic activity">
    <reaction evidence="40">
        <text>1-hexadecanoyl-2-(9Z-octadecenoyl)-sn-glycero-3-phosphocholine + H2O = 1-hexadecanoyl-sn-glycero-3-phosphocholine + (9Z)-octadecenoate + H(+)</text>
        <dbReference type="Rhea" id="RHEA:38779"/>
        <dbReference type="ChEBI" id="CHEBI:15377"/>
        <dbReference type="ChEBI" id="CHEBI:15378"/>
        <dbReference type="ChEBI" id="CHEBI:30823"/>
        <dbReference type="ChEBI" id="CHEBI:72998"/>
        <dbReference type="ChEBI" id="CHEBI:73001"/>
    </reaction>
    <physiologicalReaction direction="left-to-right" evidence="40">
        <dbReference type="Rhea" id="RHEA:38780"/>
    </physiologicalReaction>
</comment>
<comment type="catalytic activity">
    <reaction evidence="41">
        <text>1,3-dihexadecanoyl-2-(9Z-octadecenoyl)glycerol + H2O = 1,3-dihexadecanoylglycerol + (9Z)-octadecenoate + H(+)</text>
        <dbReference type="Rhea" id="RHEA:40983"/>
        <dbReference type="ChEBI" id="CHEBI:15377"/>
        <dbReference type="ChEBI" id="CHEBI:15378"/>
        <dbReference type="ChEBI" id="CHEBI:30823"/>
        <dbReference type="ChEBI" id="CHEBI:75688"/>
        <dbReference type="ChEBI" id="CHEBI:77619"/>
    </reaction>
    <physiologicalReaction direction="left-to-right" evidence="41">
        <dbReference type="Rhea" id="RHEA:40984"/>
    </physiologicalReaction>
</comment>
<keyword evidence="11" id="KW-0378">Hydrolase</keyword>
<evidence type="ECO:0000256" key="12">
    <source>
        <dbReference type="ARBA" id="ARBA00022989"/>
    </source>
</evidence>
<dbReference type="EMBL" id="BAAFST010000005">
    <property type="protein sequence ID" value="GAB1289514.1"/>
    <property type="molecule type" value="Genomic_DNA"/>
</dbReference>
<comment type="catalytic activity">
    <reaction evidence="33">
        <text>1,2-dihexadecanoyl-sn-glycero-3-phosphocholine + H2O = 1-hexadecanoyl-sn-glycero-3-phosphocholine + hexadecanoate + H(+)</text>
        <dbReference type="Rhea" id="RHEA:41223"/>
        <dbReference type="ChEBI" id="CHEBI:7896"/>
        <dbReference type="ChEBI" id="CHEBI:15377"/>
        <dbReference type="ChEBI" id="CHEBI:15378"/>
        <dbReference type="ChEBI" id="CHEBI:72998"/>
        <dbReference type="ChEBI" id="CHEBI:72999"/>
    </reaction>
    <physiologicalReaction direction="left-to-right" evidence="33">
        <dbReference type="Rhea" id="RHEA:41224"/>
    </physiologicalReaction>
</comment>
<evidence type="ECO:0000256" key="3">
    <source>
        <dbReference type="ARBA" id="ARBA00013274"/>
    </source>
</evidence>
<evidence type="ECO:0000256" key="17">
    <source>
        <dbReference type="ARBA" id="ARBA00023369"/>
    </source>
</evidence>
<comment type="catalytic activity">
    <reaction evidence="18">
        <text>1-hexadecanoyl-2-(9Z,12Z-octadecadienoyl)-sn-glycero-3-phosphocholine + H2O = (9Z,12Z)-octadecadienoate + 1-hexadecanoyl-sn-glycero-3-phosphocholine + H(+)</text>
        <dbReference type="Rhea" id="RHEA:40811"/>
        <dbReference type="ChEBI" id="CHEBI:15377"/>
        <dbReference type="ChEBI" id="CHEBI:15378"/>
        <dbReference type="ChEBI" id="CHEBI:30245"/>
        <dbReference type="ChEBI" id="CHEBI:72998"/>
        <dbReference type="ChEBI" id="CHEBI:73002"/>
    </reaction>
    <physiologicalReaction direction="left-to-right" evidence="18">
        <dbReference type="Rhea" id="RHEA:40812"/>
    </physiologicalReaction>
</comment>
<accession>A0ABQ0ER32</accession>
<comment type="catalytic activity">
    <reaction evidence="38">
        <text>1-hexadecanoyl-2-(9Z-octadecenoyl)-sn-glycero-3-phosphoethanolamine + H2O = 1-hexadecanoyl-sn-glycero-3-phosphoethanolamine + (9Z)-octadecenoate + H(+)</text>
        <dbReference type="Rhea" id="RHEA:40911"/>
        <dbReference type="ChEBI" id="CHEBI:15377"/>
        <dbReference type="ChEBI" id="CHEBI:15378"/>
        <dbReference type="ChEBI" id="CHEBI:30823"/>
        <dbReference type="ChEBI" id="CHEBI:73004"/>
        <dbReference type="ChEBI" id="CHEBI:73007"/>
    </reaction>
    <physiologicalReaction direction="left-to-right" evidence="38">
        <dbReference type="Rhea" id="RHEA:40912"/>
    </physiologicalReaction>
</comment>
<comment type="catalytic activity">
    <reaction evidence="35">
        <text>1-octadecanoyl-2-(9Z,12Z)-octadecadienoyl-sn-glycerol + H2O = 1-octadecanoyl-sn-glycerol + (9Z,12Z)-octadecadienoate + H(+)</text>
        <dbReference type="Rhea" id="RHEA:40927"/>
        <dbReference type="ChEBI" id="CHEBI:15377"/>
        <dbReference type="ChEBI" id="CHEBI:15378"/>
        <dbReference type="ChEBI" id="CHEBI:30245"/>
        <dbReference type="ChEBI" id="CHEBI:75550"/>
        <dbReference type="ChEBI" id="CHEBI:77097"/>
    </reaction>
    <physiologicalReaction direction="left-to-right" evidence="35">
        <dbReference type="Rhea" id="RHEA:40928"/>
    </physiologicalReaction>
</comment>
<comment type="catalytic activity">
    <reaction evidence="27">
        <text>1-(9Z-octadecenoyl)-glycerol + H2O = glycerol + (9Z)-octadecenoate + H(+)</text>
        <dbReference type="Rhea" id="RHEA:38487"/>
        <dbReference type="ChEBI" id="CHEBI:15377"/>
        <dbReference type="ChEBI" id="CHEBI:15378"/>
        <dbReference type="ChEBI" id="CHEBI:17754"/>
        <dbReference type="ChEBI" id="CHEBI:30823"/>
        <dbReference type="ChEBI" id="CHEBI:75342"/>
    </reaction>
    <physiologicalReaction direction="left-to-right" evidence="27">
        <dbReference type="Rhea" id="RHEA:38488"/>
    </physiologicalReaction>
</comment>
<evidence type="ECO:0000256" key="30">
    <source>
        <dbReference type="ARBA" id="ARBA00048015"/>
    </source>
</evidence>
<evidence type="ECO:0000256" key="38">
    <source>
        <dbReference type="ARBA" id="ARBA00048613"/>
    </source>
</evidence>
<sequence>MFPWWDCCCCCCWDKGPPKSMALLERTHWHGSPSKCFRSLKNFPFPCKPTKLGLSVHSESEIPVHSLRPSDIKVVAAIGNPETPPAPSSGMVNMEKPQSIDSKPQNVCMGIMTDIIRHFNPSVLMPLCSPGKGTAVHTTAEDLWIQAKELVGQLRDNQQLDFEKDWKLITVFFSNTSQCHLCPSTQQCVDSSTRYLICGELAQNRIRLFQSYLFLRIKTVLSALGNRHVPPLAWSIRATTVKRLLARHMEMLWGVLDYLHRGVPRTFVNLVDLSEILAVALHRETGFRSGPTPYPTSITHHAWPILTCSPAPKVCKCLEETTTLSKAVMQWYYEQAWEDLLASSKFNKRESFAVIFQPFFSEIEPPLERSSAQDPTTLALKIWNSMPSQMEPVGRKEESLSSTERKTMKCPSQERPYLFTYKNSKYQASVQLNPEAQIQKKEGSEFTCPDMGPSDSVPTTGLSWSVGGNENIKTVITLPNILREFNPSLKGFSVGTGKENSAAAFFNQAVAGAKSDGLVAQANKLVSLMKADTTINFQEDWKIITVFIGGNDLCASCKDDARFSPQNFVDNIKNALDILHAEVPRAFVNMVKVLEITPLRELYTETTVKCPRFILRQLCPCVLTADDNSPELARLVERNRQYQKETEKLIESGRYDTKDDFTVVLQPFFENVTMPRTPLERVGYKTRYQNFEIETPIMCPNQASPFLSTTKNSNLGHGTWMVCEENAPSTSPPTSVHALRPADIQVVAALGDSLTAGNGIGSQEGDLNDISTQYRGLSFRPVCQVAGGDKSLKNVTTLPNILREFNGNLRGYSVGTGDASSTSAFLNQAVPGAKAEYDIWGSCRKWGGMNLASQVQTLVQKMKNDNRVNFQQDWKVITVMIGATDLCDFCKDSNRYTAANFFDHLRKALDILHKEVPRALVNLVDFLNPSIIWEVFQKNPDRCPVNQASSG</sequence>
<gene>
    <name evidence="47" type="ORF">APTSU1_000474400</name>
</gene>
<evidence type="ECO:0000313" key="48">
    <source>
        <dbReference type="Proteomes" id="UP001623349"/>
    </source>
</evidence>
<evidence type="ECO:0000256" key="33">
    <source>
        <dbReference type="ARBA" id="ARBA00048227"/>
    </source>
</evidence>
<protein>
    <recommendedName>
        <fullName evidence="6">Phospholipase B1, membrane-associated</fullName>
        <ecNumber evidence="5">3.1.1.3</ecNumber>
        <ecNumber evidence="4">3.1.1.4</ecNumber>
        <ecNumber evidence="3">3.1.1.5</ecNumber>
    </recommendedName>
    <alternativeName>
        <fullName evidence="20">Lysophospholipase</fullName>
    </alternativeName>
    <alternativeName>
        <fullName evidence="21">Phospholipase A2</fullName>
    </alternativeName>
    <alternativeName>
        <fullName evidence="23">Phospholipase B/lipase</fullName>
    </alternativeName>
    <alternativeName>
        <fullName evidence="22">Triacylglycerol lipase</fullName>
    </alternativeName>
</protein>
<comment type="catalytic activity">
    <reaction evidence="17">
        <text>a triacylglycerol + H2O = a diacylglycerol + a fatty acid + H(+)</text>
        <dbReference type="Rhea" id="RHEA:12044"/>
        <dbReference type="ChEBI" id="CHEBI:15377"/>
        <dbReference type="ChEBI" id="CHEBI:15378"/>
        <dbReference type="ChEBI" id="CHEBI:17855"/>
        <dbReference type="ChEBI" id="CHEBI:18035"/>
        <dbReference type="ChEBI" id="CHEBI:28868"/>
        <dbReference type="EC" id="3.1.1.3"/>
    </reaction>
    <physiologicalReaction direction="left-to-right" evidence="17">
        <dbReference type="Rhea" id="RHEA:12045"/>
    </physiologicalReaction>
</comment>
<evidence type="ECO:0000256" key="41">
    <source>
        <dbReference type="ARBA" id="ARBA00048869"/>
    </source>
</evidence>
<evidence type="ECO:0000256" key="44">
    <source>
        <dbReference type="ARBA" id="ARBA00049363"/>
    </source>
</evidence>
<dbReference type="SUPFAM" id="SSF52266">
    <property type="entry name" value="SGNH hydrolase"/>
    <property type="match status" value="2"/>
</dbReference>
<evidence type="ECO:0000256" key="36">
    <source>
        <dbReference type="ARBA" id="ARBA00048386"/>
    </source>
</evidence>
<dbReference type="Gene3D" id="3.40.50.1110">
    <property type="entry name" value="SGNH hydrolase"/>
    <property type="match status" value="2"/>
</dbReference>
<keyword evidence="14" id="KW-0472">Membrane</keyword>
<comment type="catalytic activity">
    <reaction evidence="29">
        <text>2,3-di-(9Z)-octadecenoyl-sn-glycerol + H2O = 3-(9Z-octadecenoyl)-sn-glycerol + (9Z)-octadecenoate + H(+)</text>
        <dbReference type="Rhea" id="RHEA:42604"/>
        <dbReference type="ChEBI" id="CHEBI:15377"/>
        <dbReference type="ChEBI" id="CHEBI:15378"/>
        <dbReference type="ChEBI" id="CHEBI:30823"/>
        <dbReference type="ChEBI" id="CHEBI:75824"/>
        <dbReference type="ChEBI" id="CHEBI:75938"/>
    </reaction>
    <physiologicalReaction direction="left-to-right" evidence="29">
        <dbReference type="Rhea" id="RHEA:42605"/>
    </physiologicalReaction>
</comment>
<keyword evidence="12" id="KW-1133">Transmembrane helix</keyword>
<evidence type="ECO:0000256" key="40">
    <source>
        <dbReference type="ARBA" id="ARBA00048699"/>
    </source>
</evidence>
<comment type="catalytic activity">
    <reaction evidence="30">
        <text>1-hexadecanoyl-2-(9Z-octadecenoyl)-sn-glycero-3-phospho-(1'-sn-glycerol) + H2O = 1-hexadecanoyl-sn-glycero-3-phospho-(1'-sn-glycerol) + (9Z)-octadecenoate + H(+)</text>
        <dbReference type="Rhea" id="RHEA:40919"/>
        <dbReference type="ChEBI" id="CHEBI:15377"/>
        <dbReference type="ChEBI" id="CHEBI:15378"/>
        <dbReference type="ChEBI" id="CHEBI:30823"/>
        <dbReference type="ChEBI" id="CHEBI:72841"/>
        <dbReference type="ChEBI" id="CHEBI:75158"/>
    </reaction>
    <physiologicalReaction direction="left-to-right" evidence="30">
        <dbReference type="Rhea" id="RHEA:40920"/>
    </physiologicalReaction>
</comment>
<evidence type="ECO:0000256" key="1">
    <source>
        <dbReference type="ARBA" id="ARBA00004247"/>
    </source>
</evidence>
<evidence type="ECO:0000256" key="9">
    <source>
        <dbReference type="ARBA" id="ARBA00022729"/>
    </source>
</evidence>
<evidence type="ECO:0000256" key="39">
    <source>
        <dbReference type="ARBA" id="ARBA00048656"/>
    </source>
</evidence>
<comment type="catalytic activity">
    <reaction evidence="43">
        <text>1-hexadecanoyl-2-(9Z)-octadecenoyl-3-octadecanoyl-sn-glycerol + H2O = 1-hexadecanoyl-3-octadecanoyl-sn-glycerol + (9Z)-octadecenoate + H(+)</text>
        <dbReference type="Rhea" id="RHEA:41103"/>
        <dbReference type="ChEBI" id="CHEBI:15377"/>
        <dbReference type="ChEBI" id="CHEBI:15378"/>
        <dbReference type="ChEBI" id="CHEBI:30823"/>
        <dbReference type="ChEBI" id="CHEBI:77623"/>
        <dbReference type="ChEBI" id="CHEBI:77624"/>
    </reaction>
    <physiologicalReaction direction="left-to-right" evidence="43">
        <dbReference type="Rhea" id="RHEA:41104"/>
    </physiologicalReaction>
</comment>
<keyword evidence="13" id="KW-0443">Lipid metabolism</keyword>
<evidence type="ECO:0000256" key="25">
    <source>
        <dbReference type="ARBA" id="ARBA00047324"/>
    </source>
</evidence>
<evidence type="ECO:0000256" key="16">
    <source>
        <dbReference type="ARBA" id="ARBA00023264"/>
    </source>
</evidence>
<comment type="catalytic activity">
    <reaction evidence="32">
        <text>1,2-di-(9Z-octadecenoyl)-sn-glycero-3-phosphocholine + H2O = 1-(9Z-octadecenoyl)-sn-glycero-3-phosphocholine + (9Z)-octadecenoate + H(+)</text>
        <dbReference type="Rhea" id="RHEA:40923"/>
        <dbReference type="ChEBI" id="CHEBI:15377"/>
        <dbReference type="ChEBI" id="CHEBI:15378"/>
        <dbReference type="ChEBI" id="CHEBI:28610"/>
        <dbReference type="ChEBI" id="CHEBI:30823"/>
        <dbReference type="ChEBI" id="CHEBI:74669"/>
    </reaction>
    <physiologicalReaction direction="left-to-right" evidence="32">
        <dbReference type="Rhea" id="RHEA:40924"/>
    </physiologicalReaction>
</comment>
<evidence type="ECO:0000256" key="20">
    <source>
        <dbReference type="ARBA" id="ARBA00029723"/>
    </source>
</evidence>
<comment type="catalytic activity">
    <reaction evidence="28">
        <text>1-hexadecanoyl-2-(9Z)-octadecenoyl-3-octadecanoyl-sn-glycerol + H2O = 1-hexadecanoyl-2-(9Z-octadecenoyl)-sn-glycerol + octadecanoate + H(+)</text>
        <dbReference type="Rhea" id="RHEA:41111"/>
        <dbReference type="ChEBI" id="CHEBI:15377"/>
        <dbReference type="ChEBI" id="CHEBI:15378"/>
        <dbReference type="ChEBI" id="CHEBI:25629"/>
        <dbReference type="ChEBI" id="CHEBI:75466"/>
        <dbReference type="ChEBI" id="CHEBI:77623"/>
    </reaction>
    <physiologicalReaction direction="left-to-right" evidence="28">
        <dbReference type="Rhea" id="RHEA:41112"/>
    </physiologicalReaction>
</comment>
<dbReference type="Proteomes" id="UP001623349">
    <property type="component" value="Unassembled WGS sequence"/>
</dbReference>
<evidence type="ECO:0000256" key="35">
    <source>
        <dbReference type="ARBA" id="ARBA00048374"/>
    </source>
</evidence>
<evidence type="ECO:0000256" key="23">
    <source>
        <dbReference type="ARBA" id="ARBA00033022"/>
    </source>
</evidence>
<comment type="catalytic activity">
    <reaction evidence="44">
        <text>1,2-dihexadecanoyl-sn-glycero-3-phosphocholine + 2 H2O = sn-glycerol 3-phosphocholine + 2 hexadecanoate + 2 H(+)</text>
        <dbReference type="Rhea" id="RHEA:40975"/>
        <dbReference type="ChEBI" id="CHEBI:7896"/>
        <dbReference type="ChEBI" id="CHEBI:15377"/>
        <dbReference type="ChEBI" id="CHEBI:15378"/>
        <dbReference type="ChEBI" id="CHEBI:16870"/>
        <dbReference type="ChEBI" id="CHEBI:72999"/>
    </reaction>
    <physiologicalReaction direction="left-to-right" evidence="44">
        <dbReference type="Rhea" id="RHEA:40976"/>
    </physiologicalReaction>
</comment>
<evidence type="ECO:0000256" key="45">
    <source>
        <dbReference type="ARBA" id="ARBA00049372"/>
    </source>
</evidence>
<comment type="caution">
    <text evidence="47">The sequence shown here is derived from an EMBL/GenBank/DDBJ whole genome shotgun (WGS) entry which is preliminary data.</text>
</comment>